<dbReference type="GO" id="GO:0140359">
    <property type="term" value="F:ABC-type transporter activity"/>
    <property type="evidence" value="ECO:0007669"/>
    <property type="project" value="InterPro"/>
</dbReference>
<keyword evidence="2 5" id="KW-0812">Transmembrane</keyword>
<feature type="domain" description="ABC transmembrane type-2" evidence="6">
    <location>
        <begin position="13"/>
        <end position="247"/>
    </location>
</feature>
<dbReference type="EMBL" id="FRAC01000027">
    <property type="protein sequence ID" value="SHL24469.1"/>
    <property type="molecule type" value="Genomic_DNA"/>
</dbReference>
<feature type="transmembrane region" description="Helical" evidence="5">
    <location>
        <begin position="103"/>
        <end position="125"/>
    </location>
</feature>
<dbReference type="InterPro" id="IPR000412">
    <property type="entry name" value="ABC_2_transport"/>
</dbReference>
<dbReference type="AlphaFoldDB" id="A0A1M6Z2C1"/>
<reference evidence="7 8" key="1">
    <citation type="submission" date="2016-11" db="EMBL/GenBank/DDBJ databases">
        <authorList>
            <person name="Jaros S."/>
            <person name="Januszkiewicz K."/>
            <person name="Wedrychowicz H."/>
        </authorList>
    </citation>
    <scope>NUCLEOTIDE SEQUENCE [LARGE SCALE GENOMIC DNA]</scope>
    <source>
        <strain evidence="7 8">DSM 15929</strain>
    </source>
</reference>
<dbReference type="OrthoDB" id="9776218at2"/>
<feature type="transmembrane region" description="Helical" evidence="5">
    <location>
        <begin position="52"/>
        <end position="73"/>
    </location>
</feature>
<evidence type="ECO:0000256" key="1">
    <source>
        <dbReference type="ARBA" id="ARBA00004141"/>
    </source>
</evidence>
<dbReference type="Proteomes" id="UP000184386">
    <property type="component" value="Unassembled WGS sequence"/>
</dbReference>
<sequence>MKRLRVIYYTALLQMKCSFARPMFRFCLIANPMVNTILLYEMFKSSGREDFASYVVLGGGLMALWSCICFSSAGDINRERYDGTLSLIYVAPAGFSDIVTGKVIGNTILSLVTFILSFLTAKLLFRVEIKVSHPYFLLLAILCAVVSFSVISIVVAYLLTLSRKTQLYMNCIEIPVILVCGFVFPAEILPQWVRPVSYILSPTWAVKLIRISVSTAWSIKEFYTVLCILALVTAIYLVIGYFLLKLIESQVRVLATLEVS</sequence>
<dbReference type="InterPro" id="IPR013525">
    <property type="entry name" value="ABC2_TM"/>
</dbReference>
<dbReference type="STRING" id="1121322.SAMN02745136_04460"/>
<name>A0A1M6Z2C1_9FIRM</name>
<comment type="subcellular location">
    <subcellularLocation>
        <location evidence="1">Membrane</location>
        <topology evidence="1">Multi-pass membrane protein</topology>
    </subcellularLocation>
</comment>
<dbReference type="PANTHER" id="PTHR43229:SF6">
    <property type="entry name" value="ABC-TYPE MULTIDRUG TRANSPORT SYSTEM, PERMEASE COMPONENT"/>
    <property type="match status" value="1"/>
</dbReference>
<dbReference type="Pfam" id="PF12698">
    <property type="entry name" value="ABC2_membrane_3"/>
    <property type="match status" value="1"/>
</dbReference>
<evidence type="ECO:0000256" key="4">
    <source>
        <dbReference type="ARBA" id="ARBA00023136"/>
    </source>
</evidence>
<dbReference type="PROSITE" id="PS51012">
    <property type="entry name" value="ABC_TM2"/>
    <property type="match status" value="1"/>
</dbReference>
<accession>A0A1M6Z2C1</accession>
<proteinExistence type="predicted"/>
<feature type="transmembrane region" description="Helical" evidence="5">
    <location>
        <begin position="165"/>
        <end position="184"/>
    </location>
</feature>
<evidence type="ECO:0000256" key="2">
    <source>
        <dbReference type="ARBA" id="ARBA00022692"/>
    </source>
</evidence>
<protein>
    <submittedName>
        <fullName evidence="7">ABC-2 type transport system permease protein</fullName>
    </submittedName>
</protein>
<dbReference type="InterPro" id="IPR047817">
    <property type="entry name" value="ABC2_TM_bact-type"/>
</dbReference>
<dbReference type="RefSeq" id="WP_073279238.1">
    <property type="nucleotide sequence ID" value="NZ_FRAC01000027.1"/>
</dbReference>
<dbReference type="PIRSF" id="PIRSF006648">
    <property type="entry name" value="DrrB"/>
    <property type="match status" value="1"/>
</dbReference>
<evidence type="ECO:0000256" key="5">
    <source>
        <dbReference type="SAM" id="Phobius"/>
    </source>
</evidence>
<organism evidence="7 8">
    <name type="scientific">Anaerocolumna jejuensis DSM 15929</name>
    <dbReference type="NCBI Taxonomy" id="1121322"/>
    <lineage>
        <taxon>Bacteria</taxon>
        <taxon>Bacillati</taxon>
        <taxon>Bacillota</taxon>
        <taxon>Clostridia</taxon>
        <taxon>Lachnospirales</taxon>
        <taxon>Lachnospiraceae</taxon>
        <taxon>Anaerocolumna</taxon>
    </lineage>
</organism>
<evidence type="ECO:0000313" key="8">
    <source>
        <dbReference type="Proteomes" id="UP000184386"/>
    </source>
</evidence>
<gene>
    <name evidence="7" type="ORF">SAMN02745136_04460</name>
</gene>
<keyword evidence="3 5" id="KW-1133">Transmembrane helix</keyword>
<dbReference type="InterPro" id="IPR051784">
    <property type="entry name" value="Nod_factor_ABC_transporter"/>
</dbReference>
<evidence type="ECO:0000313" key="7">
    <source>
        <dbReference type="EMBL" id="SHL24469.1"/>
    </source>
</evidence>
<feature type="transmembrane region" description="Helical" evidence="5">
    <location>
        <begin position="223"/>
        <end position="244"/>
    </location>
</feature>
<evidence type="ECO:0000259" key="6">
    <source>
        <dbReference type="PROSITE" id="PS51012"/>
    </source>
</evidence>
<feature type="transmembrane region" description="Helical" evidence="5">
    <location>
        <begin position="23"/>
        <end position="40"/>
    </location>
</feature>
<dbReference type="GO" id="GO:0043190">
    <property type="term" value="C:ATP-binding cassette (ABC) transporter complex"/>
    <property type="evidence" value="ECO:0007669"/>
    <property type="project" value="InterPro"/>
</dbReference>
<evidence type="ECO:0000256" key="3">
    <source>
        <dbReference type="ARBA" id="ARBA00022989"/>
    </source>
</evidence>
<feature type="transmembrane region" description="Helical" evidence="5">
    <location>
        <begin position="137"/>
        <end position="159"/>
    </location>
</feature>
<keyword evidence="8" id="KW-1185">Reference proteome</keyword>
<dbReference type="PANTHER" id="PTHR43229">
    <property type="entry name" value="NODULATION PROTEIN J"/>
    <property type="match status" value="1"/>
</dbReference>
<keyword evidence="4 5" id="KW-0472">Membrane</keyword>